<evidence type="ECO:0000313" key="9">
    <source>
        <dbReference type="EMBL" id="OGE99993.1"/>
    </source>
</evidence>
<keyword evidence="4 7" id="KW-0812">Transmembrane</keyword>
<dbReference type="InterPro" id="IPR032818">
    <property type="entry name" value="DedA-like"/>
</dbReference>
<gene>
    <name evidence="9" type="ORF">A3J05_02875</name>
</gene>
<evidence type="ECO:0000256" key="2">
    <source>
        <dbReference type="ARBA" id="ARBA00010792"/>
    </source>
</evidence>
<dbReference type="GO" id="GO:0005886">
    <property type="term" value="C:plasma membrane"/>
    <property type="evidence" value="ECO:0007669"/>
    <property type="project" value="UniProtKB-SubCell"/>
</dbReference>
<comment type="subcellular location">
    <subcellularLocation>
        <location evidence="1 7">Cell membrane</location>
        <topology evidence="1 7">Multi-pass membrane protein</topology>
    </subcellularLocation>
</comment>
<dbReference type="Proteomes" id="UP000177235">
    <property type="component" value="Unassembled WGS sequence"/>
</dbReference>
<sequence length="211" mass="23402">MPHLDLIVLIKTAGYLGLFAIIFAESGLFFGFFLPGDSLLFTAGVLASQDFLNIWLLVGLVVIGAILGDSVGYAFGNKIGYRIFYKDDSIFFNKKHIERASMFFEKHGRKTIILARFLPVIRTFVPILAGVGKMHYSTFLSFNIIGGILWGAGVTLIGFFFGSIVPDGERYLLPIVIAIIVVTTLPTAVEILKDPETRDRLLRILGLRKKN</sequence>
<comment type="caution">
    <text evidence="9">The sequence shown here is derived from an EMBL/GenBank/DDBJ whole genome shotgun (WGS) entry which is preliminary data.</text>
</comment>
<feature type="transmembrane region" description="Helical" evidence="7">
    <location>
        <begin position="12"/>
        <end position="34"/>
    </location>
</feature>
<evidence type="ECO:0000256" key="1">
    <source>
        <dbReference type="ARBA" id="ARBA00004651"/>
    </source>
</evidence>
<dbReference type="PANTHER" id="PTHR30353:SF0">
    <property type="entry name" value="TRANSMEMBRANE PROTEIN"/>
    <property type="match status" value="1"/>
</dbReference>
<feature type="transmembrane region" description="Helical" evidence="7">
    <location>
        <begin position="54"/>
        <end position="76"/>
    </location>
</feature>
<name>A0A1F5QCQ0_9BACT</name>
<evidence type="ECO:0000313" key="10">
    <source>
        <dbReference type="Proteomes" id="UP000177235"/>
    </source>
</evidence>
<feature type="transmembrane region" description="Helical" evidence="7">
    <location>
        <begin position="171"/>
        <end position="192"/>
    </location>
</feature>
<proteinExistence type="inferred from homology"/>
<comment type="similarity">
    <text evidence="2 7">Belongs to the DedA family.</text>
</comment>
<organism evidence="9 10">
    <name type="scientific">Candidatus Doudnabacteria bacterium RIFCSPLOWO2_02_FULL_48_13</name>
    <dbReference type="NCBI Taxonomy" id="1817845"/>
    <lineage>
        <taxon>Bacteria</taxon>
        <taxon>Candidatus Doudnaibacteriota</taxon>
    </lineage>
</organism>
<evidence type="ECO:0000256" key="4">
    <source>
        <dbReference type="ARBA" id="ARBA00022692"/>
    </source>
</evidence>
<dbReference type="InterPro" id="IPR032816">
    <property type="entry name" value="VTT_dom"/>
</dbReference>
<evidence type="ECO:0000256" key="7">
    <source>
        <dbReference type="RuleBase" id="RU367016"/>
    </source>
</evidence>
<feature type="domain" description="VTT" evidence="8">
    <location>
        <begin position="34"/>
        <end position="158"/>
    </location>
</feature>
<evidence type="ECO:0000256" key="5">
    <source>
        <dbReference type="ARBA" id="ARBA00022989"/>
    </source>
</evidence>
<feature type="transmembrane region" description="Helical" evidence="7">
    <location>
        <begin position="142"/>
        <end position="165"/>
    </location>
</feature>
<dbReference type="AlphaFoldDB" id="A0A1F5QCQ0"/>
<dbReference type="Pfam" id="PF09335">
    <property type="entry name" value="VTT_dom"/>
    <property type="match status" value="1"/>
</dbReference>
<accession>A0A1F5QCQ0</accession>
<evidence type="ECO:0000256" key="3">
    <source>
        <dbReference type="ARBA" id="ARBA00022475"/>
    </source>
</evidence>
<dbReference type="PANTHER" id="PTHR30353">
    <property type="entry name" value="INNER MEMBRANE PROTEIN DEDA-RELATED"/>
    <property type="match status" value="1"/>
</dbReference>
<dbReference type="EMBL" id="MFFF01000004">
    <property type="protein sequence ID" value="OGE99993.1"/>
    <property type="molecule type" value="Genomic_DNA"/>
</dbReference>
<protein>
    <recommendedName>
        <fullName evidence="8">VTT domain-containing protein</fullName>
    </recommendedName>
</protein>
<keyword evidence="3 7" id="KW-1003">Cell membrane</keyword>
<evidence type="ECO:0000256" key="6">
    <source>
        <dbReference type="ARBA" id="ARBA00023136"/>
    </source>
</evidence>
<keyword evidence="6 7" id="KW-0472">Membrane</keyword>
<evidence type="ECO:0000259" key="8">
    <source>
        <dbReference type="Pfam" id="PF09335"/>
    </source>
</evidence>
<reference evidence="9 10" key="1">
    <citation type="journal article" date="2016" name="Nat. Commun.">
        <title>Thousands of microbial genomes shed light on interconnected biogeochemical processes in an aquifer system.</title>
        <authorList>
            <person name="Anantharaman K."/>
            <person name="Brown C.T."/>
            <person name="Hug L.A."/>
            <person name="Sharon I."/>
            <person name="Castelle C.J."/>
            <person name="Probst A.J."/>
            <person name="Thomas B.C."/>
            <person name="Singh A."/>
            <person name="Wilkins M.J."/>
            <person name="Karaoz U."/>
            <person name="Brodie E.L."/>
            <person name="Williams K.H."/>
            <person name="Hubbard S.S."/>
            <person name="Banfield J.F."/>
        </authorList>
    </citation>
    <scope>NUCLEOTIDE SEQUENCE [LARGE SCALE GENOMIC DNA]</scope>
</reference>
<keyword evidence="5 7" id="KW-1133">Transmembrane helix</keyword>